<evidence type="ECO:0000313" key="2">
    <source>
        <dbReference type="EMBL" id="MDY0395748.1"/>
    </source>
</evidence>
<dbReference type="PANTHER" id="PTHR22617">
    <property type="entry name" value="CHEMOTAXIS SENSOR HISTIDINE KINASE-RELATED"/>
    <property type="match status" value="1"/>
</dbReference>
<dbReference type="Proteomes" id="UP001281447">
    <property type="component" value="Unassembled WGS sequence"/>
</dbReference>
<evidence type="ECO:0000313" key="3">
    <source>
        <dbReference type="Proteomes" id="UP001281447"/>
    </source>
</evidence>
<organism evidence="2 3">
    <name type="scientific">Tigheibacillus halophilus</name>
    <dbReference type="NCBI Taxonomy" id="361280"/>
    <lineage>
        <taxon>Bacteria</taxon>
        <taxon>Bacillati</taxon>
        <taxon>Bacillota</taxon>
        <taxon>Bacilli</taxon>
        <taxon>Bacillales</taxon>
        <taxon>Bacillaceae</taxon>
        <taxon>Tigheibacillus</taxon>
    </lineage>
</organism>
<accession>A0ABU5C8W9</accession>
<protein>
    <submittedName>
        <fullName evidence="2">Chemotaxis protein CheW</fullName>
    </submittedName>
</protein>
<gene>
    <name evidence="2" type="ORF">RWE15_16625</name>
</gene>
<name>A0ABU5C8W9_9BACI</name>
<dbReference type="SMART" id="SM00260">
    <property type="entry name" value="CheW"/>
    <property type="match status" value="1"/>
</dbReference>
<keyword evidence="3" id="KW-1185">Reference proteome</keyword>
<evidence type="ECO:0000259" key="1">
    <source>
        <dbReference type="PROSITE" id="PS50851"/>
    </source>
</evidence>
<dbReference type="Gene3D" id="2.30.30.40">
    <property type="entry name" value="SH3 Domains"/>
    <property type="match status" value="1"/>
</dbReference>
<dbReference type="Pfam" id="PF01584">
    <property type="entry name" value="CheW"/>
    <property type="match status" value="1"/>
</dbReference>
<dbReference type="Gene3D" id="2.40.50.180">
    <property type="entry name" value="CheA-289, Domain 4"/>
    <property type="match status" value="1"/>
</dbReference>
<comment type="caution">
    <text evidence="2">The sequence shown here is derived from an EMBL/GenBank/DDBJ whole genome shotgun (WGS) entry which is preliminary data.</text>
</comment>
<sequence>METILKYIVFQLHDQSYGVDVGQVLSIERMEEITPVPKTSEFIKGIINLRGETIPIIDLKERLALETSNPTEENRILIVSVDDTQVGFIVDAATDVLDINDELVESAPRMVGDLKGDFMKGVAKLSDRLLILLDLAKVLDFAESNEVKQIELPSSSQE</sequence>
<dbReference type="PROSITE" id="PS50851">
    <property type="entry name" value="CHEW"/>
    <property type="match status" value="1"/>
</dbReference>
<dbReference type="InterPro" id="IPR039315">
    <property type="entry name" value="CheW"/>
</dbReference>
<dbReference type="RefSeq" id="WP_390358051.1">
    <property type="nucleotide sequence ID" value="NZ_JBHUIZ010000018.1"/>
</dbReference>
<dbReference type="EMBL" id="JAWDIP010000003">
    <property type="protein sequence ID" value="MDY0395748.1"/>
    <property type="molecule type" value="Genomic_DNA"/>
</dbReference>
<feature type="domain" description="CheW-like" evidence="1">
    <location>
        <begin position="4"/>
        <end position="144"/>
    </location>
</feature>
<dbReference type="InterPro" id="IPR036061">
    <property type="entry name" value="CheW-like_dom_sf"/>
</dbReference>
<dbReference type="SUPFAM" id="SSF50341">
    <property type="entry name" value="CheW-like"/>
    <property type="match status" value="1"/>
</dbReference>
<dbReference type="InterPro" id="IPR002545">
    <property type="entry name" value="CheW-lke_dom"/>
</dbReference>
<proteinExistence type="predicted"/>
<dbReference type="CDD" id="cd00732">
    <property type="entry name" value="CheW"/>
    <property type="match status" value="1"/>
</dbReference>
<dbReference type="PANTHER" id="PTHR22617:SF23">
    <property type="entry name" value="CHEMOTAXIS PROTEIN CHEW"/>
    <property type="match status" value="1"/>
</dbReference>
<reference evidence="2 3" key="1">
    <citation type="submission" date="2023-10" db="EMBL/GenBank/DDBJ databases">
        <title>Virgibacillus halophilus 5B73C genome.</title>
        <authorList>
            <person name="Miliotis G."/>
            <person name="Sengupta P."/>
            <person name="Hameed A."/>
            <person name="Chuvochina M."/>
            <person name="Mcdonagh F."/>
            <person name="Simpson A.C."/>
            <person name="Singh N.K."/>
            <person name="Rekha P.D."/>
            <person name="Raman K."/>
            <person name="Hugenholtz P."/>
            <person name="Venkateswaran K."/>
        </authorList>
    </citation>
    <scope>NUCLEOTIDE SEQUENCE [LARGE SCALE GENOMIC DNA]</scope>
    <source>
        <strain evidence="2 3">5B73C</strain>
    </source>
</reference>